<dbReference type="GO" id="GO:1990904">
    <property type="term" value="C:ribonucleoprotein complex"/>
    <property type="evidence" value="ECO:0007669"/>
    <property type="project" value="TreeGrafter"/>
</dbReference>
<dbReference type="PANTHER" id="PTHR23003">
    <property type="entry name" value="RNA RECOGNITION MOTIF RRM DOMAIN CONTAINING PROTEIN"/>
    <property type="match status" value="1"/>
</dbReference>
<dbReference type="GO" id="GO:0005634">
    <property type="term" value="C:nucleus"/>
    <property type="evidence" value="ECO:0007669"/>
    <property type="project" value="TreeGrafter"/>
</dbReference>
<keyword evidence="1 2" id="KW-0694">RNA-binding</keyword>
<dbReference type="InterPro" id="IPR012677">
    <property type="entry name" value="Nucleotide-bd_a/b_plait_sf"/>
</dbReference>
<dbReference type="STRING" id="76193.A0A0N0PDX6"/>
<dbReference type="InterPro" id="IPR000504">
    <property type="entry name" value="RRM_dom"/>
</dbReference>
<gene>
    <name evidence="4" type="ORF">RR48_01171</name>
</gene>
<proteinExistence type="predicted"/>
<dbReference type="InterPro" id="IPR035979">
    <property type="entry name" value="RBD_domain_sf"/>
</dbReference>
<dbReference type="SMART" id="SM00360">
    <property type="entry name" value="RRM"/>
    <property type="match status" value="1"/>
</dbReference>
<reference evidence="4 5" key="1">
    <citation type="journal article" date="2015" name="Nat. Commun.">
        <title>Outbred genome sequencing and CRISPR/Cas9 gene editing in butterflies.</title>
        <authorList>
            <person name="Li X."/>
            <person name="Fan D."/>
            <person name="Zhang W."/>
            <person name="Liu G."/>
            <person name="Zhang L."/>
            <person name="Zhao L."/>
            <person name="Fang X."/>
            <person name="Chen L."/>
            <person name="Dong Y."/>
            <person name="Chen Y."/>
            <person name="Ding Y."/>
            <person name="Zhao R."/>
            <person name="Feng M."/>
            <person name="Zhu Y."/>
            <person name="Feng Y."/>
            <person name="Jiang X."/>
            <person name="Zhu D."/>
            <person name="Xiang H."/>
            <person name="Feng X."/>
            <person name="Li S."/>
            <person name="Wang J."/>
            <person name="Zhang G."/>
            <person name="Kronforst M.R."/>
            <person name="Wang W."/>
        </authorList>
    </citation>
    <scope>NUCLEOTIDE SEQUENCE [LARGE SCALE GENOMIC DNA]</scope>
    <source>
        <strain evidence="4">Ya'a_city_454_Pm</strain>
        <tissue evidence="4">Whole body</tissue>
    </source>
</reference>
<dbReference type="SUPFAM" id="SSF54928">
    <property type="entry name" value="RNA-binding domain, RBD"/>
    <property type="match status" value="1"/>
</dbReference>
<dbReference type="Pfam" id="PF00076">
    <property type="entry name" value="RRM_1"/>
    <property type="match status" value="1"/>
</dbReference>
<organism evidence="4 5">
    <name type="scientific">Papilio machaon</name>
    <name type="common">Old World swallowtail butterfly</name>
    <dbReference type="NCBI Taxonomy" id="76193"/>
    <lineage>
        <taxon>Eukaryota</taxon>
        <taxon>Metazoa</taxon>
        <taxon>Ecdysozoa</taxon>
        <taxon>Arthropoda</taxon>
        <taxon>Hexapoda</taxon>
        <taxon>Insecta</taxon>
        <taxon>Pterygota</taxon>
        <taxon>Neoptera</taxon>
        <taxon>Endopterygota</taxon>
        <taxon>Lepidoptera</taxon>
        <taxon>Glossata</taxon>
        <taxon>Ditrysia</taxon>
        <taxon>Papilionoidea</taxon>
        <taxon>Papilionidae</taxon>
        <taxon>Papilioninae</taxon>
        <taxon>Papilio</taxon>
    </lineage>
</organism>
<dbReference type="GO" id="GO:0003729">
    <property type="term" value="F:mRNA binding"/>
    <property type="evidence" value="ECO:0007669"/>
    <property type="project" value="TreeGrafter"/>
</dbReference>
<evidence type="ECO:0000313" key="5">
    <source>
        <dbReference type="Proteomes" id="UP000053240"/>
    </source>
</evidence>
<evidence type="ECO:0000313" key="4">
    <source>
        <dbReference type="EMBL" id="KPJ17448.1"/>
    </source>
</evidence>
<dbReference type="EMBL" id="KQ460145">
    <property type="protein sequence ID" value="KPJ17448.1"/>
    <property type="molecule type" value="Genomic_DNA"/>
</dbReference>
<evidence type="ECO:0000256" key="1">
    <source>
        <dbReference type="ARBA" id="ARBA00022884"/>
    </source>
</evidence>
<dbReference type="Gene3D" id="3.30.70.330">
    <property type="match status" value="1"/>
</dbReference>
<dbReference type="PROSITE" id="PS50102">
    <property type="entry name" value="RRM"/>
    <property type="match status" value="1"/>
</dbReference>
<keyword evidence="5" id="KW-1185">Reference proteome</keyword>
<dbReference type="PANTHER" id="PTHR23003:SF3">
    <property type="entry name" value="FI21236P1-RELATED"/>
    <property type="match status" value="1"/>
</dbReference>
<evidence type="ECO:0000259" key="3">
    <source>
        <dbReference type="PROSITE" id="PS50102"/>
    </source>
</evidence>
<dbReference type="Proteomes" id="UP000053240">
    <property type="component" value="Unassembled WGS sequence"/>
</dbReference>
<dbReference type="AlphaFoldDB" id="A0A0N0PDX6"/>
<feature type="domain" description="RRM" evidence="3">
    <location>
        <begin position="52"/>
        <end position="117"/>
    </location>
</feature>
<dbReference type="InterPro" id="IPR050374">
    <property type="entry name" value="RRT5_SRSF_SR"/>
</dbReference>
<sequence>MSMGNGRLAIAANPGFGPVPGPNRQMVNTSVQSQNYVRDTRPEQSSRDKISDMVIITNLPPTVTWQLIREKFSECGDVKFAEMTASDTAVVRFHKEWDAERAIRDDEYIEDEREVEVILSFVLRLSEANYLR</sequence>
<protein>
    <recommendedName>
        <fullName evidence="3">RRM domain-containing protein</fullName>
    </recommendedName>
</protein>
<accession>A0A0N0PDX6</accession>
<evidence type="ECO:0000256" key="2">
    <source>
        <dbReference type="PROSITE-ProRule" id="PRU00176"/>
    </source>
</evidence>
<dbReference type="GO" id="GO:0005737">
    <property type="term" value="C:cytoplasm"/>
    <property type="evidence" value="ECO:0007669"/>
    <property type="project" value="TreeGrafter"/>
</dbReference>
<dbReference type="InParanoid" id="A0A0N0PDX6"/>
<name>A0A0N0PDX6_PAPMA</name>